<proteinExistence type="predicted"/>
<dbReference type="GO" id="GO:0005840">
    <property type="term" value="C:ribosome"/>
    <property type="evidence" value="ECO:0007669"/>
    <property type="project" value="UniProtKB-KW"/>
</dbReference>
<accession>A0AAW4XWL3</accession>
<comment type="caution">
    <text evidence="3">The sequence shown here is derived from an EMBL/GenBank/DDBJ whole genome shotgun (WGS) entry which is preliminary data.</text>
</comment>
<protein>
    <submittedName>
        <fullName evidence="3">Ribosomal protein L7/L12</fullName>
    </submittedName>
</protein>
<name>A0AAW4XWL3_9BURK</name>
<keyword evidence="2" id="KW-0812">Transmembrane</keyword>
<dbReference type="EMBL" id="JAJNCT010000010">
    <property type="protein sequence ID" value="MCD2165935.1"/>
    <property type="molecule type" value="Genomic_DNA"/>
</dbReference>
<keyword evidence="2" id="KW-1133">Transmembrane helix</keyword>
<evidence type="ECO:0000256" key="1">
    <source>
        <dbReference type="SAM" id="MobiDB-lite"/>
    </source>
</evidence>
<dbReference type="RefSeq" id="WP_230775192.1">
    <property type="nucleotide sequence ID" value="NZ_JAJNCT010000010.1"/>
</dbReference>
<feature type="transmembrane region" description="Helical" evidence="2">
    <location>
        <begin position="146"/>
        <end position="165"/>
    </location>
</feature>
<dbReference type="Gene3D" id="3.30.1390.10">
    <property type="match status" value="2"/>
</dbReference>
<keyword evidence="4" id="KW-1185">Reference proteome</keyword>
<reference evidence="3 4" key="1">
    <citation type="submission" date="2021-11" db="EMBL/GenBank/DDBJ databases">
        <title>Genome sequence.</title>
        <authorList>
            <person name="Sun Q."/>
        </authorList>
    </citation>
    <scope>NUCLEOTIDE SEQUENCE [LARGE SCALE GENOMIC DNA]</scope>
    <source>
        <strain evidence="3 4">KCTC 12005</strain>
    </source>
</reference>
<evidence type="ECO:0000256" key="2">
    <source>
        <dbReference type="SAM" id="Phobius"/>
    </source>
</evidence>
<dbReference type="PROSITE" id="PS01126">
    <property type="entry name" value="EF_TS_1"/>
    <property type="match status" value="1"/>
</dbReference>
<dbReference type="InterPro" id="IPR018101">
    <property type="entry name" value="Transl_elong_Ts_CS"/>
</dbReference>
<dbReference type="AlphaFoldDB" id="A0AAW4XWL3"/>
<keyword evidence="3" id="KW-0687">Ribonucleoprotein</keyword>
<evidence type="ECO:0000313" key="3">
    <source>
        <dbReference type="EMBL" id="MCD2165935.1"/>
    </source>
</evidence>
<evidence type="ECO:0000313" key="4">
    <source>
        <dbReference type="Proteomes" id="UP001199260"/>
    </source>
</evidence>
<gene>
    <name evidence="3" type="ORF">LPW39_12400</name>
</gene>
<dbReference type="GO" id="GO:0003746">
    <property type="term" value="F:translation elongation factor activity"/>
    <property type="evidence" value="ECO:0007669"/>
    <property type="project" value="InterPro"/>
</dbReference>
<keyword evidence="2" id="KW-0472">Membrane</keyword>
<keyword evidence="3" id="KW-0689">Ribosomal protein</keyword>
<feature type="compositionally biased region" description="Low complexity" evidence="1">
    <location>
        <begin position="116"/>
        <end position="127"/>
    </location>
</feature>
<feature type="region of interest" description="Disordered" evidence="1">
    <location>
        <begin position="90"/>
        <end position="127"/>
    </location>
</feature>
<organism evidence="3 4">
    <name type="scientific">Comamonas koreensis</name>
    <dbReference type="NCBI Taxonomy" id="160825"/>
    <lineage>
        <taxon>Bacteria</taxon>
        <taxon>Pseudomonadati</taxon>
        <taxon>Pseudomonadota</taxon>
        <taxon>Betaproteobacteria</taxon>
        <taxon>Burkholderiales</taxon>
        <taxon>Comamonadaceae</taxon>
        <taxon>Comamonas</taxon>
    </lineage>
</organism>
<dbReference type="InterPro" id="IPR014719">
    <property type="entry name" value="Ribosomal_bL12_C/ClpS-like"/>
</dbReference>
<dbReference type="Proteomes" id="UP001199260">
    <property type="component" value="Unassembled WGS sequence"/>
</dbReference>
<sequence length="167" mass="17907">MSAPIPAHIASLWRNNDKIAAIKRLREETGMGLAEAKQALESQLDGDDGLEPPREGEALRAAIENALARGDKIVAIKLLKDATGIGLKDAKDRIESGDPQQWQVEARLPHPPSSPNSPGHPASAPADAAAWMEPGHEPGRVQSSGAWTAVFVVVLVLVLAGWYFWRA</sequence>